<evidence type="ECO:0000259" key="9">
    <source>
        <dbReference type="PROSITE" id="PS50110"/>
    </source>
</evidence>
<evidence type="ECO:0000256" key="3">
    <source>
        <dbReference type="ARBA" id="ARBA00023015"/>
    </source>
</evidence>
<keyword evidence="2" id="KW-0067">ATP-binding</keyword>
<dbReference type="GO" id="GO:0005524">
    <property type="term" value="F:ATP binding"/>
    <property type="evidence" value="ECO:0007669"/>
    <property type="project" value="UniProtKB-KW"/>
</dbReference>
<dbReference type="PROSITE" id="PS50045">
    <property type="entry name" value="SIGMA54_INTERACT_4"/>
    <property type="match status" value="1"/>
</dbReference>
<evidence type="ECO:0000256" key="6">
    <source>
        <dbReference type="ARBA" id="ARBA00023163"/>
    </source>
</evidence>
<dbReference type="AlphaFoldDB" id="A0A9Q5SSZ4"/>
<dbReference type="Gene3D" id="1.10.8.60">
    <property type="match status" value="1"/>
</dbReference>
<dbReference type="SUPFAM" id="SSF52172">
    <property type="entry name" value="CheY-like"/>
    <property type="match status" value="1"/>
</dbReference>
<gene>
    <name evidence="10" type="ORF">B5F96_07515</name>
</gene>
<dbReference type="InterPro" id="IPR002197">
    <property type="entry name" value="HTH_Fis"/>
</dbReference>
<dbReference type="InterPro" id="IPR011006">
    <property type="entry name" value="CheY-like_superfamily"/>
</dbReference>
<dbReference type="SMART" id="SM00382">
    <property type="entry name" value="AAA"/>
    <property type="match status" value="1"/>
</dbReference>
<dbReference type="Pfam" id="PF00158">
    <property type="entry name" value="Sigma54_activat"/>
    <property type="match status" value="1"/>
</dbReference>
<organism evidence="10 11">
    <name type="scientific">Parabacteroides johnsonii</name>
    <dbReference type="NCBI Taxonomy" id="387661"/>
    <lineage>
        <taxon>Bacteria</taxon>
        <taxon>Pseudomonadati</taxon>
        <taxon>Bacteroidota</taxon>
        <taxon>Bacteroidia</taxon>
        <taxon>Bacteroidales</taxon>
        <taxon>Tannerellaceae</taxon>
        <taxon>Parabacteroides</taxon>
    </lineage>
</organism>
<evidence type="ECO:0000256" key="1">
    <source>
        <dbReference type="ARBA" id="ARBA00022741"/>
    </source>
</evidence>
<dbReference type="PRINTS" id="PR01590">
    <property type="entry name" value="HTHFIS"/>
</dbReference>
<dbReference type="RefSeq" id="WP_021863023.1">
    <property type="nucleotide sequence ID" value="NZ_CAJLBM010000011.1"/>
</dbReference>
<dbReference type="Proteomes" id="UP000195975">
    <property type="component" value="Unassembled WGS sequence"/>
</dbReference>
<keyword evidence="3" id="KW-0805">Transcription regulation</keyword>
<evidence type="ECO:0000313" key="10">
    <source>
        <dbReference type="EMBL" id="OUO05923.1"/>
    </source>
</evidence>
<evidence type="ECO:0000256" key="7">
    <source>
        <dbReference type="PROSITE-ProRule" id="PRU00169"/>
    </source>
</evidence>
<evidence type="ECO:0000259" key="8">
    <source>
        <dbReference type="PROSITE" id="PS50045"/>
    </source>
</evidence>
<evidence type="ECO:0000256" key="2">
    <source>
        <dbReference type="ARBA" id="ARBA00022840"/>
    </source>
</evidence>
<dbReference type="Gene3D" id="3.40.50.2300">
    <property type="match status" value="1"/>
</dbReference>
<dbReference type="Pfam" id="PF25601">
    <property type="entry name" value="AAA_lid_14"/>
    <property type="match status" value="1"/>
</dbReference>
<dbReference type="CDD" id="cd00009">
    <property type="entry name" value="AAA"/>
    <property type="match status" value="1"/>
</dbReference>
<dbReference type="InterPro" id="IPR009057">
    <property type="entry name" value="Homeodomain-like_sf"/>
</dbReference>
<comment type="caution">
    <text evidence="10">The sequence shown here is derived from an EMBL/GenBank/DDBJ whole genome shotgun (WGS) entry which is preliminary data.</text>
</comment>
<dbReference type="InterPro" id="IPR001789">
    <property type="entry name" value="Sig_transdc_resp-reg_receiver"/>
</dbReference>
<sequence length="456" mass="51716">MTIRQGKILIVDDNEDILFTLKMLLRPRVESITTCSDPKEINRLVSRNQYDVILLDMNFTTDAVSGKEGFYWLERILEIAPDTVVILITAYSDTEKAVRAIKAGATDFIPKPWQNEKMLATLSSALELSFSRSEVRALKAQKSTLTAATEPETEVIGESAAMQNVFRTLEKLKDTDANILLQGENGTGKDLIAYTLHKQSGRGKEPFIPIDLGSIPHELFESELFGHEKGAFTDADKNKSGRIEIASGGTLFLNEIGNLPLMAQSKLLTVIEQRKINRVGSTQEIPIDIRLISATNTDLHAAVQEGHFRQDLLYRINTIEIIIPPLRERGNDVTLLARHFLQRYCQKYKKEIDGFSDEAYQLLKQYNWPGNVRELQHVIERAVILSETRQLQYDDFMLRLPVSNSQDKEGKFNLEELEKNTIQEVLRHCSGNMTQAASLLGITRTSLYRRLEKYSL</sequence>
<dbReference type="GO" id="GO:0043565">
    <property type="term" value="F:sequence-specific DNA binding"/>
    <property type="evidence" value="ECO:0007669"/>
    <property type="project" value="InterPro"/>
</dbReference>
<keyword evidence="4 10" id="KW-0238">DNA-binding</keyword>
<name>A0A9Q5SSZ4_9BACT</name>
<evidence type="ECO:0000256" key="5">
    <source>
        <dbReference type="ARBA" id="ARBA00023159"/>
    </source>
</evidence>
<keyword evidence="5" id="KW-0010">Activator</keyword>
<accession>A0A9Q5SSZ4</accession>
<protein>
    <submittedName>
        <fullName evidence="10">DNA-binding response regulator</fullName>
    </submittedName>
</protein>
<evidence type="ECO:0000256" key="4">
    <source>
        <dbReference type="ARBA" id="ARBA00023125"/>
    </source>
</evidence>
<dbReference type="PROSITE" id="PS50110">
    <property type="entry name" value="RESPONSE_REGULATORY"/>
    <property type="match status" value="1"/>
</dbReference>
<dbReference type="InterPro" id="IPR027417">
    <property type="entry name" value="P-loop_NTPase"/>
</dbReference>
<dbReference type="Pfam" id="PF00072">
    <property type="entry name" value="Response_reg"/>
    <property type="match status" value="1"/>
</dbReference>
<dbReference type="Gene3D" id="3.40.50.300">
    <property type="entry name" value="P-loop containing nucleotide triphosphate hydrolases"/>
    <property type="match status" value="1"/>
</dbReference>
<evidence type="ECO:0000313" key="11">
    <source>
        <dbReference type="Proteomes" id="UP000195975"/>
    </source>
</evidence>
<dbReference type="PANTHER" id="PTHR32071">
    <property type="entry name" value="TRANSCRIPTIONAL REGULATORY PROTEIN"/>
    <property type="match status" value="1"/>
</dbReference>
<feature type="domain" description="Response regulatory" evidence="9">
    <location>
        <begin position="7"/>
        <end position="126"/>
    </location>
</feature>
<dbReference type="Pfam" id="PF02954">
    <property type="entry name" value="HTH_8"/>
    <property type="match status" value="1"/>
</dbReference>
<feature type="domain" description="Sigma-54 factor interaction" evidence="8">
    <location>
        <begin position="155"/>
        <end position="384"/>
    </location>
</feature>
<dbReference type="FunFam" id="1.10.8.60:FF:000014">
    <property type="entry name" value="DNA-binding transcriptional regulator NtrC"/>
    <property type="match status" value="1"/>
</dbReference>
<dbReference type="SUPFAM" id="SSF46689">
    <property type="entry name" value="Homeodomain-like"/>
    <property type="match status" value="1"/>
</dbReference>
<keyword evidence="1" id="KW-0547">Nucleotide-binding</keyword>
<dbReference type="GO" id="GO:0006355">
    <property type="term" value="P:regulation of DNA-templated transcription"/>
    <property type="evidence" value="ECO:0007669"/>
    <property type="project" value="InterPro"/>
</dbReference>
<dbReference type="PROSITE" id="PS00688">
    <property type="entry name" value="SIGMA54_INTERACT_3"/>
    <property type="match status" value="1"/>
</dbReference>
<dbReference type="InterPro" id="IPR003593">
    <property type="entry name" value="AAA+_ATPase"/>
</dbReference>
<dbReference type="SMART" id="SM00448">
    <property type="entry name" value="REC"/>
    <property type="match status" value="1"/>
</dbReference>
<dbReference type="PANTHER" id="PTHR32071:SF113">
    <property type="entry name" value="ALGINATE BIOSYNTHESIS TRANSCRIPTIONAL REGULATORY PROTEIN ALGB"/>
    <property type="match status" value="1"/>
</dbReference>
<dbReference type="Gene3D" id="1.10.10.60">
    <property type="entry name" value="Homeodomain-like"/>
    <property type="match status" value="1"/>
</dbReference>
<keyword evidence="7" id="KW-0597">Phosphoprotein</keyword>
<dbReference type="EMBL" id="NFIJ01000005">
    <property type="protein sequence ID" value="OUO05923.1"/>
    <property type="molecule type" value="Genomic_DNA"/>
</dbReference>
<dbReference type="SUPFAM" id="SSF52540">
    <property type="entry name" value="P-loop containing nucleoside triphosphate hydrolases"/>
    <property type="match status" value="1"/>
</dbReference>
<proteinExistence type="predicted"/>
<feature type="modified residue" description="4-aspartylphosphate" evidence="7">
    <location>
        <position position="56"/>
    </location>
</feature>
<reference evidence="11" key="1">
    <citation type="submission" date="2017-04" db="EMBL/GenBank/DDBJ databases">
        <title>Function of individual gut microbiota members based on whole genome sequencing of pure cultures obtained from chicken caecum.</title>
        <authorList>
            <person name="Medvecky M."/>
            <person name="Cejkova D."/>
            <person name="Polansky O."/>
            <person name="Karasova D."/>
            <person name="Kubasova T."/>
            <person name="Cizek A."/>
            <person name="Rychlik I."/>
        </authorList>
    </citation>
    <scope>NUCLEOTIDE SEQUENCE [LARGE SCALE GENOMIC DNA]</scope>
    <source>
        <strain evidence="11">An42</strain>
    </source>
</reference>
<dbReference type="GO" id="GO:0000160">
    <property type="term" value="P:phosphorelay signal transduction system"/>
    <property type="evidence" value="ECO:0007669"/>
    <property type="project" value="InterPro"/>
</dbReference>
<dbReference type="InterPro" id="IPR058031">
    <property type="entry name" value="AAA_lid_NorR"/>
</dbReference>
<keyword evidence="6" id="KW-0804">Transcription</keyword>
<dbReference type="FunFam" id="3.40.50.300:FF:000006">
    <property type="entry name" value="DNA-binding transcriptional regulator NtrC"/>
    <property type="match status" value="1"/>
</dbReference>
<dbReference type="InterPro" id="IPR025944">
    <property type="entry name" value="Sigma_54_int_dom_CS"/>
</dbReference>
<dbReference type="InterPro" id="IPR002078">
    <property type="entry name" value="Sigma_54_int"/>
</dbReference>